<dbReference type="InterPro" id="IPR048844">
    <property type="entry name" value="LpdD_chaperone-like"/>
</dbReference>
<dbReference type="EMBL" id="QRZM01000002">
    <property type="protein sequence ID" value="RGV77484.1"/>
    <property type="molecule type" value="Genomic_DNA"/>
</dbReference>
<dbReference type="Proteomes" id="UP000284543">
    <property type="component" value="Unassembled WGS sequence"/>
</dbReference>
<reference evidence="2 3" key="1">
    <citation type="submission" date="2018-08" db="EMBL/GenBank/DDBJ databases">
        <title>A genome reference for cultivated species of the human gut microbiota.</title>
        <authorList>
            <person name="Zou Y."/>
            <person name="Xue W."/>
            <person name="Luo G."/>
        </authorList>
    </citation>
    <scope>NUCLEOTIDE SEQUENCE [LARGE SCALE GENOMIC DNA]</scope>
    <source>
        <strain evidence="2 3">AF14-18</strain>
    </source>
</reference>
<gene>
    <name evidence="2" type="ORF">DWW02_07395</name>
</gene>
<dbReference type="AlphaFoldDB" id="A0A412ZBL5"/>
<accession>A0A412ZBL5</accession>
<dbReference type="RefSeq" id="WP_118018044.1">
    <property type="nucleotide sequence ID" value="NZ_CAUFHZ010000161.1"/>
</dbReference>
<organism evidence="2 3">
    <name type="scientific">Enterocloster bolteae</name>
    <dbReference type="NCBI Taxonomy" id="208479"/>
    <lineage>
        <taxon>Bacteria</taxon>
        <taxon>Bacillati</taxon>
        <taxon>Bacillota</taxon>
        <taxon>Clostridia</taxon>
        <taxon>Lachnospirales</taxon>
        <taxon>Lachnospiraceae</taxon>
        <taxon>Enterocloster</taxon>
    </lineage>
</organism>
<comment type="caution">
    <text evidence="2">The sequence shown here is derived from an EMBL/GenBank/DDBJ whole genome shotgun (WGS) entry which is preliminary data.</text>
</comment>
<evidence type="ECO:0000313" key="2">
    <source>
        <dbReference type="EMBL" id="RGV77484.1"/>
    </source>
</evidence>
<name>A0A412ZBL5_9FIRM</name>
<proteinExistence type="predicted"/>
<protein>
    <recommendedName>
        <fullName evidence="1">Prenylated flavin chaperone LpdD-like domain-containing protein</fullName>
    </recommendedName>
</protein>
<feature type="domain" description="Prenylated flavin chaperone LpdD-like" evidence="1">
    <location>
        <begin position="18"/>
        <end position="123"/>
    </location>
</feature>
<evidence type="ECO:0000313" key="3">
    <source>
        <dbReference type="Proteomes" id="UP000284543"/>
    </source>
</evidence>
<sequence>MDWIIRGRKELSCSYMEAGTAFLGEDILAFVQGGDKPHIGCTVQSVPRPSLTGNGTISVTSSILNLTGHKDEALCRRLAEKLCRETGRVVVCTGGFHIDNMKPEQIDEVVKALDGLADEIVSGIAGAGYSPLSTGF</sequence>
<dbReference type="Pfam" id="PF21758">
    <property type="entry name" value="PAC_bac"/>
    <property type="match status" value="1"/>
</dbReference>
<evidence type="ECO:0000259" key="1">
    <source>
        <dbReference type="Pfam" id="PF21758"/>
    </source>
</evidence>